<sequence>MSRHRQSTTPMDFEWQNQTGRVDTSSPFITSQSAAKKRKLSPSAPGLPLPEQELNTSHPFGVPGTHSTFDSPSKNPTSFATPNRPQLREANNQHFLFSGQRPLPSIPSHVQSSSAWEPRTPQSVVDFSSGGETPNTPAQDSDIATPDTQLASRMGGLSHGAEKGSRKSKRDSIMGFFGRTSPSPSSPSSPSKDPKDTRDRPYSKKAEHRVMKRRSRKGKHAMARDYDSDDEDTGHDMAVARPPAAGILANIPGALSWVEAHPTLPMVLSYYMQFIINATLGFTFLYIIYSALMAIFNDVNIEASHKAQEIMHEIAVCANHYRQNMCDGRRMPALEDACRSWEACMKQDVRKIAKASVGAKAGAKILNSFAEEFSYKSMLFTAILLFGGFNLSNWAFNRIRKDPPPSYPQQNHQHMYDYPPATPQRQLSGGYGGMAEQNGWQTPYGTPYGNMQRPMLQHASQSLPALPSNVGGGAEQLGDGDESVRGSPMKKGWTPRR</sequence>
<feature type="compositionally biased region" description="Low complexity" evidence="1">
    <location>
        <begin position="181"/>
        <end position="191"/>
    </location>
</feature>
<dbReference type="Pfam" id="PF10104">
    <property type="entry name" value="Brr6_like_C_C"/>
    <property type="match status" value="1"/>
</dbReference>
<reference evidence="4" key="1">
    <citation type="journal article" date="2020" name="Stud. Mycol.">
        <title>101 Dothideomycetes genomes: a test case for predicting lifestyles and emergence of pathogens.</title>
        <authorList>
            <person name="Haridas S."/>
            <person name="Albert R."/>
            <person name="Binder M."/>
            <person name="Bloem J."/>
            <person name="Labutti K."/>
            <person name="Salamov A."/>
            <person name="Andreopoulos B."/>
            <person name="Baker S."/>
            <person name="Barry K."/>
            <person name="Bills G."/>
            <person name="Bluhm B."/>
            <person name="Cannon C."/>
            <person name="Castanera R."/>
            <person name="Culley D."/>
            <person name="Daum C."/>
            <person name="Ezra D."/>
            <person name="Gonzalez J."/>
            <person name="Henrissat B."/>
            <person name="Kuo A."/>
            <person name="Liang C."/>
            <person name="Lipzen A."/>
            <person name="Lutzoni F."/>
            <person name="Magnuson J."/>
            <person name="Mondo S."/>
            <person name="Nolan M."/>
            <person name="Ohm R."/>
            <person name="Pangilinan J."/>
            <person name="Park H.-J."/>
            <person name="Ramirez L."/>
            <person name="Alfaro M."/>
            <person name="Sun H."/>
            <person name="Tritt A."/>
            <person name="Yoshinaga Y."/>
            <person name="Zwiers L.-H."/>
            <person name="Turgeon B."/>
            <person name="Goodwin S."/>
            <person name="Spatafora J."/>
            <person name="Crous P."/>
            <person name="Grigoriev I."/>
        </authorList>
    </citation>
    <scope>NUCLEOTIDE SEQUENCE</scope>
    <source>
        <strain evidence="4">CBS 473.64</strain>
    </source>
</reference>
<dbReference type="OrthoDB" id="5961at2759"/>
<keyword evidence="2" id="KW-0472">Membrane</keyword>
<feature type="domain" description="Brl1/Brr6" evidence="3">
    <location>
        <begin position="268"/>
        <end position="400"/>
    </location>
</feature>
<feature type="region of interest" description="Disordered" evidence="1">
    <location>
        <begin position="1"/>
        <end position="85"/>
    </location>
</feature>
<feature type="compositionally biased region" description="Polar residues" evidence="1">
    <location>
        <begin position="7"/>
        <end position="34"/>
    </location>
</feature>
<accession>A0A6A6SD49</accession>
<evidence type="ECO:0000256" key="1">
    <source>
        <dbReference type="SAM" id="MobiDB-lite"/>
    </source>
</evidence>
<dbReference type="PANTHER" id="PTHR28136">
    <property type="entry name" value="NUCLEUS EXPORT PROTEIN BRR6"/>
    <property type="match status" value="1"/>
</dbReference>
<dbReference type="EMBL" id="MU006778">
    <property type="protein sequence ID" value="KAF2644791.1"/>
    <property type="molecule type" value="Genomic_DNA"/>
</dbReference>
<protein>
    <recommendedName>
        <fullName evidence="3">Brl1/Brr6 domain-containing protein</fullName>
    </recommendedName>
</protein>
<evidence type="ECO:0000313" key="4">
    <source>
        <dbReference type="EMBL" id="KAF2644791.1"/>
    </source>
</evidence>
<feature type="transmembrane region" description="Helical" evidence="2">
    <location>
        <begin position="274"/>
        <end position="296"/>
    </location>
</feature>
<evidence type="ECO:0000313" key="5">
    <source>
        <dbReference type="Proteomes" id="UP000799753"/>
    </source>
</evidence>
<proteinExistence type="predicted"/>
<dbReference type="InterPro" id="IPR018767">
    <property type="entry name" value="Brl1/Brr6_dom"/>
</dbReference>
<name>A0A6A6SD49_9PLEO</name>
<dbReference type="Proteomes" id="UP000799753">
    <property type="component" value="Unassembled WGS sequence"/>
</dbReference>
<feature type="region of interest" description="Disordered" evidence="1">
    <location>
        <begin position="459"/>
        <end position="497"/>
    </location>
</feature>
<evidence type="ECO:0000259" key="3">
    <source>
        <dbReference type="SMART" id="SM01042"/>
    </source>
</evidence>
<feature type="compositionally biased region" description="Polar residues" evidence="1">
    <location>
        <begin position="65"/>
        <end position="85"/>
    </location>
</feature>
<gene>
    <name evidence="4" type="ORF">P280DRAFT_390365</name>
</gene>
<dbReference type="SMART" id="SM01042">
    <property type="entry name" value="Brr6_like_C_C"/>
    <property type="match status" value="1"/>
</dbReference>
<feature type="compositionally biased region" description="Polar residues" evidence="1">
    <location>
        <begin position="108"/>
        <end position="139"/>
    </location>
</feature>
<evidence type="ECO:0000256" key="2">
    <source>
        <dbReference type="SAM" id="Phobius"/>
    </source>
</evidence>
<dbReference type="GO" id="GO:0006998">
    <property type="term" value="P:nuclear envelope organization"/>
    <property type="evidence" value="ECO:0007669"/>
    <property type="project" value="InterPro"/>
</dbReference>
<keyword evidence="2" id="KW-1133">Transmembrane helix</keyword>
<dbReference type="PANTHER" id="PTHR28136:SF1">
    <property type="entry name" value="NUCLEUS EXPORT PROTEIN BRL1"/>
    <property type="match status" value="1"/>
</dbReference>
<feature type="compositionally biased region" description="Basic residues" evidence="1">
    <location>
        <begin position="210"/>
        <end position="221"/>
    </location>
</feature>
<dbReference type="InterPro" id="IPR040202">
    <property type="entry name" value="Brl1/Brr6"/>
</dbReference>
<feature type="region of interest" description="Disordered" evidence="1">
    <location>
        <begin position="98"/>
        <end position="232"/>
    </location>
</feature>
<keyword evidence="5" id="KW-1185">Reference proteome</keyword>
<dbReference type="GO" id="GO:0031965">
    <property type="term" value="C:nuclear membrane"/>
    <property type="evidence" value="ECO:0007669"/>
    <property type="project" value="InterPro"/>
</dbReference>
<keyword evidence="2" id="KW-0812">Transmembrane</keyword>
<organism evidence="4 5">
    <name type="scientific">Massarina eburnea CBS 473.64</name>
    <dbReference type="NCBI Taxonomy" id="1395130"/>
    <lineage>
        <taxon>Eukaryota</taxon>
        <taxon>Fungi</taxon>
        <taxon>Dikarya</taxon>
        <taxon>Ascomycota</taxon>
        <taxon>Pezizomycotina</taxon>
        <taxon>Dothideomycetes</taxon>
        <taxon>Pleosporomycetidae</taxon>
        <taxon>Pleosporales</taxon>
        <taxon>Massarineae</taxon>
        <taxon>Massarinaceae</taxon>
        <taxon>Massarina</taxon>
    </lineage>
</organism>
<dbReference type="GO" id="GO:0055088">
    <property type="term" value="P:lipid homeostasis"/>
    <property type="evidence" value="ECO:0007669"/>
    <property type="project" value="InterPro"/>
</dbReference>
<dbReference type="AlphaFoldDB" id="A0A6A6SD49"/>
<feature type="transmembrane region" description="Helical" evidence="2">
    <location>
        <begin position="377"/>
        <end position="396"/>
    </location>
</feature>
<feature type="compositionally biased region" description="Basic and acidic residues" evidence="1">
    <location>
        <begin position="192"/>
        <end position="209"/>
    </location>
</feature>